<dbReference type="GO" id="GO:0007165">
    <property type="term" value="P:signal transduction"/>
    <property type="evidence" value="ECO:0007669"/>
    <property type="project" value="UniProtKB-KW"/>
</dbReference>
<organism evidence="5 6">
    <name type="scientific">Salipiger marinus</name>
    <dbReference type="NCBI Taxonomy" id="555512"/>
    <lineage>
        <taxon>Bacteria</taxon>
        <taxon>Pseudomonadati</taxon>
        <taxon>Pseudomonadota</taxon>
        <taxon>Alphaproteobacteria</taxon>
        <taxon>Rhodobacterales</taxon>
        <taxon>Roseobacteraceae</taxon>
        <taxon>Salipiger</taxon>
    </lineage>
</organism>
<dbReference type="InterPro" id="IPR001610">
    <property type="entry name" value="PAC"/>
</dbReference>
<dbReference type="AlphaFoldDB" id="A0A1G8SQB3"/>
<keyword evidence="6" id="KW-1185">Reference proteome</keyword>
<dbReference type="InterPro" id="IPR050903">
    <property type="entry name" value="Bact_Chemotaxis_MeTrfase"/>
</dbReference>
<gene>
    <name evidence="5" type="ORF">SAMN04487993_102558</name>
</gene>
<dbReference type="InterPro" id="IPR000700">
    <property type="entry name" value="PAS-assoc_C"/>
</dbReference>
<dbReference type="CDD" id="cd00130">
    <property type="entry name" value="PAS"/>
    <property type="match status" value="5"/>
</dbReference>
<dbReference type="NCBIfam" id="TIGR00229">
    <property type="entry name" value="sensory_box"/>
    <property type="match status" value="4"/>
</dbReference>
<feature type="domain" description="PAC" evidence="4">
    <location>
        <begin position="669"/>
        <end position="721"/>
    </location>
</feature>
<dbReference type="InterPro" id="IPR000014">
    <property type="entry name" value="PAS"/>
</dbReference>
<dbReference type="GO" id="GO:0004888">
    <property type="term" value="F:transmembrane signaling receptor activity"/>
    <property type="evidence" value="ECO:0007669"/>
    <property type="project" value="InterPro"/>
</dbReference>
<dbReference type="GO" id="GO:0016020">
    <property type="term" value="C:membrane"/>
    <property type="evidence" value="ECO:0007669"/>
    <property type="project" value="InterPro"/>
</dbReference>
<proteinExistence type="predicted"/>
<dbReference type="Proteomes" id="UP000199093">
    <property type="component" value="Unassembled WGS sequence"/>
</dbReference>
<dbReference type="SMART" id="SM00091">
    <property type="entry name" value="PAS"/>
    <property type="match status" value="4"/>
</dbReference>
<evidence type="ECO:0000259" key="4">
    <source>
        <dbReference type="PROSITE" id="PS50113"/>
    </source>
</evidence>
<dbReference type="SUPFAM" id="SSF55785">
    <property type="entry name" value="PYP-like sensor domain (PAS domain)"/>
    <property type="match status" value="4"/>
</dbReference>
<sequence length="908" mass="99520">MSDLTKDLPLTEFGKAILDSGFAIRLRPSDGTALALSSAARAALGVDLQLPCALTGIFDLPAALNPDPKATVDLHLGLRSGGMFQGRSLPIPQTEPLELLLVGERVSAPSSVAAPLPCLDAINAHYGVIEVTQIGEVTGVNATALAMLGMESAALTGSRIDTFCLDEAHATQLRTALAGESVTLNLDLRKGNGKALGAVVSVLHCHEASGETRVILHLLDRTEQSLQADRDSCLADMVDHTMAVVEYAGDGKILSVNGTYRDITGFAADELVGEDQSVLWVPTDVKAGAASEFWAALGTKLMATGTYKRRTKSGALLWVTASFLPLRDKAGEIDRVLSIVQDVTEMTLQCAELRALEDALHRGNPFLQFDPSGAITATNDAFLALSGYDMDSLLGLKHRDICPDSVTQSLDYRDFWPKLRKGERISGVYAIVCRDGSEVWLRTRYVPVLDSEGKVYKIIMIGEDITVHLIESTEVKNKLAAIERSQAVIEFSVDSTILAANQNFLDLLGYSEAEIKGKRHRIFCAPDYVKSPEYEDFWKSLRNGEFMQGEYKRLTKSGREVWIQATYNPIFDLSGTPVKVVKYATDVTERKRADMDLHNKLRAIDRSQAMVQFDMEGYVQMANDNFLRVMGYSLREVKNQHHSMFCDQDMIRSEQYRDLWADLREGKFMTGRYKRMGKFGREVWVQATYSPLLDSQNQPIGVVKYAYDITQQVHLEHEIKRQAQRMDEVVEALSKSIAQIGEATQASLSASDNTTQTASQGLDFLSAAIEAIKLIEKSSTDISEITRVISEIANQTNLLAFNAAIEAARAGEHGVGFSVVADEVRKLAERSSKAAHEIGKLIIVSGERVGQGTERTQSALRSFEDIVASMARTANSIQTISSCAASQEKVSGHMVSMIDDLNKAVQAQ</sequence>
<dbReference type="PROSITE" id="PS50112">
    <property type="entry name" value="PAS"/>
    <property type="match status" value="2"/>
</dbReference>
<feature type="domain" description="PAS" evidence="3">
    <location>
        <begin position="488"/>
        <end position="518"/>
    </location>
</feature>
<reference evidence="5 6" key="1">
    <citation type="submission" date="2016-10" db="EMBL/GenBank/DDBJ databases">
        <authorList>
            <person name="de Groot N.N."/>
        </authorList>
    </citation>
    <scope>NUCLEOTIDE SEQUENCE [LARGE SCALE GENOMIC DNA]</scope>
    <source>
        <strain evidence="5 6">DSM 26424</strain>
    </source>
</reference>
<dbReference type="EMBL" id="FNEJ01000025">
    <property type="protein sequence ID" value="SDJ30800.1"/>
    <property type="molecule type" value="Genomic_DNA"/>
</dbReference>
<dbReference type="GO" id="GO:0006935">
    <property type="term" value="P:chemotaxis"/>
    <property type="evidence" value="ECO:0007669"/>
    <property type="project" value="InterPro"/>
</dbReference>
<feature type="domain" description="PAS" evidence="3">
    <location>
        <begin position="250"/>
        <end position="274"/>
    </location>
</feature>
<accession>A0A1G8SQB3</accession>
<evidence type="ECO:0000259" key="2">
    <source>
        <dbReference type="PROSITE" id="PS50111"/>
    </source>
</evidence>
<dbReference type="STRING" id="555512.SAMN04487993_102558"/>
<evidence type="ECO:0000313" key="5">
    <source>
        <dbReference type="EMBL" id="SDJ30800.1"/>
    </source>
</evidence>
<dbReference type="Gene3D" id="3.30.450.20">
    <property type="entry name" value="PAS domain"/>
    <property type="match status" value="5"/>
</dbReference>
<name>A0A1G8SQB3_9RHOB</name>
<dbReference type="Pfam" id="PF00015">
    <property type="entry name" value="MCPsignal"/>
    <property type="match status" value="1"/>
</dbReference>
<dbReference type="PROSITE" id="PS50113">
    <property type="entry name" value="PAC"/>
    <property type="match status" value="4"/>
</dbReference>
<protein>
    <submittedName>
        <fullName evidence="5">Methyl-accepting chemotaxis sensory transducer with Pas/Pac sensor</fullName>
    </submittedName>
</protein>
<dbReference type="SMART" id="SM00086">
    <property type="entry name" value="PAC"/>
    <property type="match status" value="4"/>
</dbReference>
<dbReference type="SMART" id="SM00283">
    <property type="entry name" value="MA"/>
    <property type="match status" value="1"/>
</dbReference>
<dbReference type="Gene3D" id="1.10.287.950">
    <property type="entry name" value="Methyl-accepting chemotaxis protein"/>
    <property type="match status" value="1"/>
</dbReference>
<dbReference type="CDD" id="cd11386">
    <property type="entry name" value="MCP_signal"/>
    <property type="match status" value="1"/>
</dbReference>
<dbReference type="PRINTS" id="PR00260">
    <property type="entry name" value="CHEMTRNSDUCR"/>
</dbReference>
<evidence type="ECO:0000256" key="1">
    <source>
        <dbReference type="PROSITE-ProRule" id="PRU00284"/>
    </source>
</evidence>
<feature type="domain" description="PAC" evidence="4">
    <location>
        <begin position="425"/>
        <end position="477"/>
    </location>
</feature>
<dbReference type="InterPro" id="IPR004089">
    <property type="entry name" value="MCPsignal_dom"/>
</dbReference>
<dbReference type="PANTHER" id="PTHR24422">
    <property type="entry name" value="CHEMOTAXIS PROTEIN METHYLTRANSFERASE"/>
    <property type="match status" value="1"/>
</dbReference>
<evidence type="ECO:0000313" key="6">
    <source>
        <dbReference type="Proteomes" id="UP000199093"/>
    </source>
</evidence>
<feature type="domain" description="PAC" evidence="4">
    <location>
        <begin position="547"/>
        <end position="599"/>
    </location>
</feature>
<dbReference type="SUPFAM" id="SSF58104">
    <property type="entry name" value="Methyl-accepting chemotaxis protein (MCP) signaling domain"/>
    <property type="match status" value="1"/>
</dbReference>
<dbReference type="Pfam" id="PF08447">
    <property type="entry name" value="PAS_3"/>
    <property type="match status" value="4"/>
</dbReference>
<dbReference type="Pfam" id="PF13426">
    <property type="entry name" value="PAS_9"/>
    <property type="match status" value="1"/>
</dbReference>
<evidence type="ECO:0000259" key="3">
    <source>
        <dbReference type="PROSITE" id="PS50112"/>
    </source>
</evidence>
<dbReference type="InterPro" id="IPR004090">
    <property type="entry name" value="Chemotax_Me-accpt_rcpt"/>
</dbReference>
<dbReference type="InterPro" id="IPR035965">
    <property type="entry name" value="PAS-like_dom_sf"/>
</dbReference>
<dbReference type="InterPro" id="IPR013655">
    <property type="entry name" value="PAS_fold_3"/>
</dbReference>
<keyword evidence="1" id="KW-0807">Transducer</keyword>
<feature type="domain" description="Methyl-accepting transducer" evidence="2">
    <location>
        <begin position="730"/>
        <end position="908"/>
    </location>
</feature>
<dbReference type="PROSITE" id="PS50111">
    <property type="entry name" value="CHEMOTAXIS_TRANSDUC_2"/>
    <property type="match status" value="1"/>
</dbReference>
<dbReference type="PANTHER" id="PTHR24422:SF10">
    <property type="entry name" value="CHEMOTAXIS PROTEIN METHYLTRANSFERASE 2"/>
    <property type="match status" value="1"/>
</dbReference>
<feature type="domain" description="PAC" evidence="4">
    <location>
        <begin position="303"/>
        <end position="355"/>
    </location>
</feature>
<dbReference type="RefSeq" id="WP_165616898.1">
    <property type="nucleotide sequence ID" value="NZ_FNEJ01000025.1"/>
</dbReference>